<evidence type="ECO:0000259" key="8">
    <source>
        <dbReference type="SMART" id="SM00471"/>
    </source>
</evidence>
<dbReference type="Proteomes" id="UP000286862">
    <property type="component" value="Unassembled WGS sequence"/>
</dbReference>
<dbReference type="InterPro" id="IPR032828">
    <property type="entry name" value="PolyA_RNA-bd"/>
</dbReference>
<evidence type="ECO:0000256" key="4">
    <source>
        <dbReference type="ARBA" id="ARBA00022723"/>
    </source>
</evidence>
<dbReference type="Gene3D" id="1.10.3090.10">
    <property type="entry name" value="cca-adding enzyme, domain 2"/>
    <property type="match status" value="1"/>
</dbReference>
<dbReference type="NCBIfam" id="TIGR00277">
    <property type="entry name" value="HDIG"/>
    <property type="match status" value="1"/>
</dbReference>
<evidence type="ECO:0000256" key="5">
    <source>
        <dbReference type="ARBA" id="ARBA00022741"/>
    </source>
</evidence>
<keyword evidence="5" id="KW-0547">Nucleotide-binding</keyword>
<keyword evidence="4" id="KW-0479">Metal-binding</keyword>
<dbReference type="InterPro" id="IPR006674">
    <property type="entry name" value="HD_domain"/>
</dbReference>
<dbReference type="EMBL" id="MTKQ01000045">
    <property type="protein sequence ID" value="RWX48896.1"/>
    <property type="molecule type" value="Genomic_DNA"/>
</dbReference>
<dbReference type="InterPro" id="IPR050124">
    <property type="entry name" value="tRNA_CCA-adding_enzyme"/>
</dbReference>
<accession>A0A444J6Y7</accession>
<evidence type="ECO:0000256" key="2">
    <source>
        <dbReference type="ARBA" id="ARBA00022694"/>
    </source>
</evidence>
<evidence type="ECO:0000313" key="10">
    <source>
        <dbReference type="Proteomes" id="UP000286862"/>
    </source>
</evidence>
<comment type="similarity">
    <text evidence="1">Belongs to the tRNA nucleotidyltransferase/poly(A) polymerase family.</text>
</comment>
<comment type="caution">
    <text evidence="9">The sequence shown here is derived from an EMBL/GenBank/DDBJ whole genome shotgun (WGS) entry which is preliminary data.</text>
</comment>
<dbReference type="InterPro" id="IPR006675">
    <property type="entry name" value="HDIG_dom"/>
</dbReference>
<keyword evidence="3 9" id="KW-0548">Nucleotidyltransferase</keyword>
<keyword evidence="6" id="KW-0460">Magnesium</keyword>
<dbReference type="SUPFAM" id="SSF81891">
    <property type="entry name" value="Poly A polymerase C-terminal region-like"/>
    <property type="match status" value="1"/>
</dbReference>
<feature type="domain" description="HD/PDEase" evidence="8">
    <location>
        <begin position="60"/>
        <end position="223"/>
    </location>
</feature>
<keyword evidence="9" id="KW-0808">Transferase</keyword>
<dbReference type="SMART" id="SM00471">
    <property type="entry name" value="HDc"/>
    <property type="match status" value="1"/>
</dbReference>
<dbReference type="AlphaFoldDB" id="A0A444J6Y7"/>
<keyword evidence="7" id="KW-0694">RNA-binding</keyword>
<dbReference type="GO" id="GO:1990817">
    <property type="term" value="F:poly(A) RNA polymerase activity"/>
    <property type="evidence" value="ECO:0007669"/>
    <property type="project" value="UniProtKB-EC"/>
</dbReference>
<proteinExistence type="inferred from homology"/>
<dbReference type="GO" id="GO:0008033">
    <property type="term" value="P:tRNA processing"/>
    <property type="evidence" value="ECO:0007669"/>
    <property type="project" value="UniProtKB-KW"/>
</dbReference>
<organism evidence="9 10">
    <name type="scientific">Candidatus Electrothrix marina</name>
    <dbReference type="NCBI Taxonomy" id="1859130"/>
    <lineage>
        <taxon>Bacteria</taxon>
        <taxon>Pseudomonadati</taxon>
        <taxon>Thermodesulfobacteriota</taxon>
        <taxon>Desulfobulbia</taxon>
        <taxon>Desulfobulbales</taxon>
        <taxon>Desulfobulbaceae</taxon>
        <taxon>Candidatus Electrothrix</taxon>
    </lineage>
</organism>
<dbReference type="EC" id="2.7.7.19" evidence="9"/>
<evidence type="ECO:0000256" key="7">
    <source>
        <dbReference type="ARBA" id="ARBA00022884"/>
    </source>
</evidence>
<dbReference type="GO" id="GO:0003723">
    <property type="term" value="F:RNA binding"/>
    <property type="evidence" value="ECO:0007669"/>
    <property type="project" value="UniProtKB-KW"/>
</dbReference>
<evidence type="ECO:0000313" key="9">
    <source>
        <dbReference type="EMBL" id="RWX48896.1"/>
    </source>
</evidence>
<reference evidence="9 10" key="1">
    <citation type="submission" date="2017-01" db="EMBL/GenBank/DDBJ databases">
        <title>The cable genome- insights into the physiology and evolution of filamentous bacteria capable of sulfide oxidation via long distance electron transfer.</title>
        <authorList>
            <person name="Schreiber L."/>
            <person name="Bjerg J.T."/>
            <person name="Boggild A."/>
            <person name="Van De Vossenberg J."/>
            <person name="Meysman F."/>
            <person name="Nielsen L.P."/>
            <person name="Schramm A."/>
            <person name="Kjeldsen K.U."/>
        </authorList>
    </citation>
    <scope>NUCLEOTIDE SEQUENCE [LARGE SCALE GENOMIC DNA]</scope>
    <source>
        <strain evidence="9">A2</strain>
    </source>
</reference>
<dbReference type="Pfam" id="PF12627">
    <property type="entry name" value="PolyA_pol_RNAbd"/>
    <property type="match status" value="1"/>
</dbReference>
<evidence type="ECO:0000256" key="6">
    <source>
        <dbReference type="ARBA" id="ARBA00022842"/>
    </source>
</evidence>
<dbReference type="InterPro" id="IPR003607">
    <property type="entry name" value="HD/PDEase_dom"/>
</dbReference>
<feature type="non-terminal residue" evidence="9">
    <location>
        <position position="1"/>
    </location>
</feature>
<dbReference type="PANTHER" id="PTHR47545:SF2">
    <property type="entry name" value="CC-ADDING TRNA NUCLEOTIDYLTRANSFERASE"/>
    <property type="match status" value="1"/>
</dbReference>
<protein>
    <submittedName>
        <fullName evidence="9">HDIG domain-containing protein</fullName>
        <ecNumber evidence="9">2.7.7.19</ecNumber>
    </submittedName>
</protein>
<dbReference type="Pfam" id="PF13735">
    <property type="entry name" value="tRNA_NucTran2_2"/>
    <property type="match status" value="1"/>
</dbReference>
<sequence>RRQRASIDRVAKERVAYELDLIMASPSAHRAFAETRECGLLWQILPELQAGQGMEQPASHHLDVFEHCLEALGQMEQILASLDRYFPESQAVMAAYLHSKRRRVQMKWAALLHDVGKPFTYGINEKKGGRITFYNHDLRGADILTEIAKRLRWAKEDTALIARLIGGHMRPFFLANNQRQGKLTLKACLRLVRKIGEHLPGLFLVAMSDALAGKGEASPEDIEQEVAGLFSRLLGVEEKHVTPVRTAPPLITGRDLIEELRLTPGPLFREILEQVEEAHMEHRISTRAEALALAASAAEKKNGKPEHSS</sequence>
<name>A0A444J6Y7_9BACT</name>
<gene>
    <name evidence="9" type="ORF">VT99_10451</name>
</gene>
<dbReference type="InterPro" id="IPR032810">
    <property type="entry name" value="CCA-adding_enz_C"/>
</dbReference>
<evidence type="ECO:0000256" key="1">
    <source>
        <dbReference type="ARBA" id="ARBA00007265"/>
    </source>
</evidence>
<evidence type="ECO:0000256" key="3">
    <source>
        <dbReference type="ARBA" id="ARBA00022695"/>
    </source>
</evidence>
<dbReference type="PANTHER" id="PTHR47545">
    <property type="entry name" value="MULTIFUNCTIONAL CCA PROTEIN"/>
    <property type="match status" value="1"/>
</dbReference>
<dbReference type="GO" id="GO:0046872">
    <property type="term" value="F:metal ion binding"/>
    <property type="evidence" value="ECO:0007669"/>
    <property type="project" value="UniProtKB-KW"/>
</dbReference>
<keyword evidence="2" id="KW-0819">tRNA processing</keyword>
<dbReference type="GO" id="GO:0000166">
    <property type="term" value="F:nucleotide binding"/>
    <property type="evidence" value="ECO:0007669"/>
    <property type="project" value="UniProtKB-KW"/>
</dbReference>
<dbReference type="Pfam" id="PF01966">
    <property type="entry name" value="HD"/>
    <property type="match status" value="1"/>
</dbReference>